<feature type="transmembrane region" description="Helical" evidence="7">
    <location>
        <begin position="206"/>
        <end position="225"/>
    </location>
</feature>
<dbReference type="InterPro" id="IPR035906">
    <property type="entry name" value="MetI-like_sf"/>
</dbReference>
<dbReference type="PANTHER" id="PTHR30151">
    <property type="entry name" value="ALKANE SULFONATE ABC TRANSPORTER-RELATED, MEMBRANE SUBUNIT"/>
    <property type="match status" value="1"/>
</dbReference>
<feature type="transmembrane region" description="Helical" evidence="7">
    <location>
        <begin position="180"/>
        <end position="200"/>
    </location>
</feature>
<keyword evidence="2 7" id="KW-0813">Transport</keyword>
<accession>A0ABV1HJP0</accession>
<evidence type="ECO:0000256" key="3">
    <source>
        <dbReference type="ARBA" id="ARBA00022475"/>
    </source>
</evidence>
<name>A0ABV1HJP0_9FIRM</name>
<comment type="similarity">
    <text evidence="7">Belongs to the binding-protein-dependent transport system permease family.</text>
</comment>
<dbReference type="PANTHER" id="PTHR30151:SF38">
    <property type="entry name" value="ALIPHATIC SULFONATES TRANSPORT PERMEASE PROTEIN SSUC-RELATED"/>
    <property type="match status" value="1"/>
</dbReference>
<keyword evidence="5 7" id="KW-1133">Transmembrane helix</keyword>
<evidence type="ECO:0000256" key="7">
    <source>
        <dbReference type="RuleBase" id="RU363032"/>
    </source>
</evidence>
<dbReference type="EMBL" id="JBBMFJ010000007">
    <property type="protein sequence ID" value="MEQ2562500.1"/>
    <property type="molecule type" value="Genomic_DNA"/>
</dbReference>
<sequence>MNSKISGDTASAFSVRKAIRSWAQPLAGVAIVFAVWYLVCKAEILSVYVLPTPEKVFHSFLKMLQSGELARDIGISFLRVLKGFAIAFVLAFVLGMFRALFPETFGYYEHTVQFFRNVPPLSMIPLLILWCGIGETTKTVIIVLASFFPMYLNIVKGFTGCDKKLLEVGTMFGYSERQKFFRIVLPYAMADILVGMRIGLGYSWRAIIGAEMVAASTGLGHMILFAQQMSRTDKVIVGILVIGIVGYVTDRFFGAFISIFLKGSGENGWN</sequence>
<evidence type="ECO:0000256" key="6">
    <source>
        <dbReference type="ARBA" id="ARBA00023136"/>
    </source>
</evidence>
<evidence type="ECO:0000256" key="2">
    <source>
        <dbReference type="ARBA" id="ARBA00022448"/>
    </source>
</evidence>
<dbReference type="PROSITE" id="PS50928">
    <property type="entry name" value="ABC_TM1"/>
    <property type="match status" value="1"/>
</dbReference>
<feature type="transmembrane region" description="Helical" evidence="7">
    <location>
        <begin position="80"/>
        <end position="101"/>
    </location>
</feature>
<dbReference type="SUPFAM" id="SSF161098">
    <property type="entry name" value="MetI-like"/>
    <property type="match status" value="1"/>
</dbReference>
<dbReference type="RefSeq" id="WP_349228799.1">
    <property type="nucleotide sequence ID" value="NZ_JBBMFJ010000007.1"/>
</dbReference>
<evidence type="ECO:0000256" key="5">
    <source>
        <dbReference type="ARBA" id="ARBA00022989"/>
    </source>
</evidence>
<feature type="transmembrane region" description="Helical" evidence="7">
    <location>
        <begin position="22"/>
        <end position="40"/>
    </location>
</feature>
<gene>
    <name evidence="9" type="ORF">WMO41_04890</name>
</gene>
<evidence type="ECO:0000256" key="4">
    <source>
        <dbReference type="ARBA" id="ARBA00022692"/>
    </source>
</evidence>
<protein>
    <submittedName>
        <fullName evidence="9">ABC transporter permease</fullName>
    </submittedName>
</protein>
<reference evidence="9 10" key="1">
    <citation type="submission" date="2024-03" db="EMBL/GenBank/DDBJ databases">
        <title>Human intestinal bacterial collection.</title>
        <authorList>
            <person name="Pauvert C."/>
            <person name="Hitch T.C.A."/>
            <person name="Clavel T."/>
        </authorList>
    </citation>
    <scope>NUCLEOTIDE SEQUENCE [LARGE SCALE GENOMIC DNA]</scope>
    <source>
        <strain evidence="9 10">CLA-AP-H27</strain>
    </source>
</reference>
<keyword evidence="6 7" id="KW-0472">Membrane</keyword>
<organism evidence="9 10">
    <name type="scientific">Ventrimonas faecis</name>
    <dbReference type="NCBI Taxonomy" id="3133170"/>
    <lineage>
        <taxon>Bacteria</taxon>
        <taxon>Bacillati</taxon>
        <taxon>Bacillota</taxon>
        <taxon>Clostridia</taxon>
        <taxon>Lachnospirales</taxon>
        <taxon>Lachnospiraceae</taxon>
        <taxon>Ventrimonas</taxon>
    </lineage>
</organism>
<keyword evidence="3" id="KW-1003">Cell membrane</keyword>
<feature type="transmembrane region" description="Helical" evidence="7">
    <location>
        <begin position="121"/>
        <end position="148"/>
    </location>
</feature>
<feature type="transmembrane region" description="Helical" evidence="7">
    <location>
        <begin position="237"/>
        <end position="261"/>
    </location>
</feature>
<keyword evidence="4 7" id="KW-0812">Transmembrane</keyword>
<evidence type="ECO:0000313" key="9">
    <source>
        <dbReference type="EMBL" id="MEQ2562500.1"/>
    </source>
</evidence>
<proteinExistence type="inferred from homology"/>
<evidence type="ECO:0000256" key="1">
    <source>
        <dbReference type="ARBA" id="ARBA00004651"/>
    </source>
</evidence>
<dbReference type="Pfam" id="PF00528">
    <property type="entry name" value="BPD_transp_1"/>
    <property type="match status" value="1"/>
</dbReference>
<dbReference type="Gene3D" id="1.10.3720.10">
    <property type="entry name" value="MetI-like"/>
    <property type="match status" value="1"/>
</dbReference>
<evidence type="ECO:0000313" key="10">
    <source>
        <dbReference type="Proteomes" id="UP001437460"/>
    </source>
</evidence>
<evidence type="ECO:0000259" key="8">
    <source>
        <dbReference type="PROSITE" id="PS50928"/>
    </source>
</evidence>
<comment type="subcellular location">
    <subcellularLocation>
        <location evidence="1 7">Cell membrane</location>
        <topology evidence="1 7">Multi-pass membrane protein</topology>
    </subcellularLocation>
</comment>
<keyword evidence="10" id="KW-1185">Reference proteome</keyword>
<comment type="caution">
    <text evidence="9">The sequence shown here is derived from an EMBL/GenBank/DDBJ whole genome shotgun (WGS) entry which is preliminary data.</text>
</comment>
<dbReference type="InterPro" id="IPR000515">
    <property type="entry name" value="MetI-like"/>
</dbReference>
<dbReference type="Proteomes" id="UP001437460">
    <property type="component" value="Unassembled WGS sequence"/>
</dbReference>
<feature type="domain" description="ABC transmembrane type-1" evidence="8">
    <location>
        <begin position="73"/>
        <end position="253"/>
    </location>
</feature>
<dbReference type="CDD" id="cd06261">
    <property type="entry name" value="TM_PBP2"/>
    <property type="match status" value="1"/>
</dbReference>